<dbReference type="PROSITE" id="PS51257">
    <property type="entry name" value="PROKAR_LIPOPROTEIN"/>
    <property type="match status" value="1"/>
</dbReference>
<evidence type="ECO:0000313" key="2">
    <source>
        <dbReference type="Proteomes" id="UP000624709"/>
    </source>
</evidence>
<accession>A0ABQ4BI67</accession>
<protein>
    <recommendedName>
        <fullName evidence="3">DUF3558 domain-containing protein</fullName>
    </recommendedName>
</protein>
<evidence type="ECO:0008006" key="3">
    <source>
        <dbReference type="Google" id="ProtNLM"/>
    </source>
</evidence>
<evidence type="ECO:0000313" key="1">
    <source>
        <dbReference type="EMBL" id="GIE70287.1"/>
    </source>
</evidence>
<proteinExistence type="predicted"/>
<sequence length="188" mass="19956">MDLSRLRRPELRSGMARAVGFVMLGCLALAALQGCAGEPAPPWKDIGGSCPELTVPAFAEAKAGTLEYSVAKDGGYDGRCHYGATGAPSSFVAEFHIDGNGRRYTHAEVDSLVNRGPEEDGWAGAVELPRVGVPAAAYLDERIGARAWSENALIEVGFENFPATMATLDSRSADMTALLKDLLTGLRR</sequence>
<comment type="caution">
    <text evidence="1">The sequence shown here is derived from an EMBL/GenBank/DDBJ whole genome shotgun (WGS) entry which is preliminary data.</text>
</comment>
<organism evidence="1 2">
    <name type="scientific">Actinoplanes palleronii</name>
    <dbReference type="NCBI Taxonomy" id="113570"/>
    <lineage>
        <taxon>Bacteria</taxon>
        <taxon>Bacillati</taxon>
        <taxon>Actinomycetota</taxon>
        <taxon>Actinomycetes</taxon>
        <taxon>Micromonosporales</taxon>
        <taxon>Micromonosporaceae</taxon>
        <taxon>Actinoplanes</taxon>
    </lineage>
</organism>
<dbReference type="EMBL" id="BOMS01000101">
    <property type="protein sequence ID" value="GIE70287.1"/>
    <property type="molecule type" value="Genomic_DNA"/>
</dbReference>
<dbReference type="Proteomes" id="UP000624709">
    <property type="component" value="Unassembled WGS sequence"/>
</dbReference>
<gene>
    <name evidence="1" type="ORF">Apa02nite_063950</name>
</gene>
<name>A0ABQ4BI67_9ACTN</name>
<reference evidence="1 2" key="1">
    <citation type="submission" date="2021-01" db="EMBL/GenBank/DDBJ databases">
        <title>Whole genome shotgun sequence of Actinoplanes palleronii NBRC 14916.</title>
        <authorList>
            <person name="Komaki H."/>
            <person name="Tamura T."/>
        </authorList>
    </citation>
    <scope>NUCLEOTIDE SEQUENCE [LARGE SCALE GENOMIC DNA]</scope>
    <source>
        <strain evidence="1 2">NBRC 14916</strain>
    </source>
</reference>
<keyword evidence="2" id="KW-1185">Reference proteome</keyword>